<dbReference type="EMBL" id="JAEHHL010000007">
    <property type="protein sequence ID" value="MBK0399875.1"/>
    <property type="molecule type" value="Genomic_DNA"/>
</dbReference>
<name>A0A8J7SHR5_9RHOB</name>
<dbReference type="Proteomes" id="UP000655420">
    <property type="component" value="Unassembled WGS sequence"/>
</dbReference>
<dbReference type="AlphaFoldDB" id="A0A8J7SHR5"/>
<sequence>MALSLAVTASPVRAADFSDPEWPCIQRKVPHLWPGQMWAGPPIPDPLPDWRADADVAELAHLLAARRTSDAEAEALIADFAAGLGEDRAQRLTLLFAGAFALIDAERTQIIGGIGRYARKQTALADRLDATREAASALEARPSLSFDEADKLEALQDQILWDTRIFKERQQSLTYVCESPVILEQRAFWLARTIMAQLP</sequence>
<evidence type="ECO:0000313" key="2">
    <source>
        <dbReference type="Proteomes" id="UP000655420"/>
    </source>
</evidence>
<keyword evidence="2" id="KW-1185">Reference proteome</keyword>
<accession>A0A8J7SHR5</accession>
<gene>
    <name evidence="1" type="ORF">H0I76_11795</name>
</gene>
<organism evidence="1 2">
    <name type="scientific">Thermohalobaculum xanthum</name>
    <dbReference type="NCBI Taxonomy" id="2753746"/>
    <lineage>
        <taxon>Bacteria</taxon>
        <taxon>Pseudomonadati</taxon>
        <taxon>Pseudomonadota</taxon>
        <taxon>Alphaproteobacteria</taxon>
        <taxon>Rhodobacterales</taxon>
        <taxon>Paracoccaceae</taxon>
        <taxon>Thermohalobaculum</taxon>
    </lineage>
</organism>
<comment type="caution">
    <text evidence="1">The sequence shown here is derived from an EMBL/GenBank/DDBJ whole genome shotgun (WGS) entry which is preliminary data.</text>
</comment>
<evidence type="ECO:0000313" key="1">
    <source>
        <dbReference type="EMBL" id="MBK0399875.1"/>
    </source>
</evidence>
<reference evidence="1" key="1">
    <citation type="submission" date="2020-12" db="EMBL/GenBank/DDBJ databases">
        <title>Bacterial taxonomy.</title>
        <authorList>
            <person name="Pan X."/>
        </authorList>
    </citation>
    <scope>NUCLEOTIDE SEQUENCE</scope>
    <source>
        <strain evidence="1">M0105</strain>
    </source>
</reference>
<protein>
    <submittedName>
        <fullName evidence="1">Uncharacterized protein</fullName>
    </submittedName>
</protein>
<proteinExistence type="predicted"/>